<gene>
    <name evidence="2" type="ORF">OMP40_08840</name>
</gene>
<dbReference type="RefSeq" id="WP_277530754.1">
    <property type="nucleotide sequence ID" value="NZ_JAPDIA010000003.1"/>
</dbReference>
<name>A0A9X4KQU7_9BACL</name>
<reference evidence="2" key="1">
    <citation type="submission" date="2022-10" db="EMBL/GenBank/DDBJ databases">
        <title>Comparative genomic analysis of Cohnella hashimotonis sp. nov., isolated from the International Space Station.</title>
        <authorList>
            <person name="Simpson A."/>
            <person name="Venkateswaran K."/>
        </authorList>
    </citation>
    <scope>NUCLEOTIDE SEQUENCE</scope>
    <source>
        <strain evidence="2">DSM 28161</strain>
    </source>
</reference>
<dbReference type="SUPFAM" id="SSF55729">
    <property type="entry name" value="Acyl-CoA N-acyltransferases (Nat)"/>
    <property type="match status" value="1"/>
</dbReference>
<dbReference type="AlphaFoldDB" id="A0A9X4KQU7"/>
<dbReference type="Proteomes" id="UP001153404">
    <property type="component" value="Unassembled WGS sequence"/>
</dbReference>
<protein>
    <submittedName>
        <fullName evidence="2">GNAT family N-acetyltransferase</fullName>
    </submittedName>
</protein>
<sequence length="151" mass="17773">MRIRQAYAEDIGALIRMRWEFTLEHQPDVSDEFELFAAECRTFLEEAIRGERWRIWLAEVEGVIASHVYIQLIDKVPRPGRKTYPFAYMTNVYTDPAYRSQGIGSELLKAIRTWATENEFEFIIVWPSEESRAFYARNGYTLCNDPMALHL</sequence>
<dbReference type="InterPro" id="IPR000182">
    <property type="entry name" value="GNAT_dom"/>
</dbReference>
<keyword evidence="3" id="KW-1185">Reference proteome</keyword>
<dbReference type="EMBL" id="JAPDIA010000003">
    <property type="protein sequence ID" value="MDG0809449.1"/>
    <property type="molecule type" value="Genomic_DNA"/>
</dbReference>
<dbReference type="Pfam" id="PF00583">
    <property type="entry name" value="Acetyltransf_1"/>
    <property type="match status" value="1"/>
</dbReference>
<evidence type="ECO:0000313" key="3">
    <source>
        <dbReference type="Proteomes" id="UP001153404"/>
    </source>
</evidence>
<dbReference type="PROSITE" id="PS51186">
    <property type="entry name" value="GNAT"/>
    <property type="match status" value="1"/>
</dbReference>
<proteinExistence type="predicted"/>
<dbReference type="InterPro" id="IPR016181">
    <property type="entry name" value="Acyl_CoA_acyltransferase"/>
</dbReference>
<feature type="domain" description="N-acetyltransferase" evidence="1">
    <location>
        <begin position="1"/>
        <end position="151"/>
    </location>
</feature>
<organism evidence="2 3">
    <name type="scientific">Cohnella rhizosphaerae</name>
    <dbReference type="NCBI Taxonomy" id="1457232"/>
    <lineage>
        <taxon>Bacteria</taxon>
        <taxon>Bacillati</taxon>
        <taxon>Bacillota</taxon>
        <taxon>Bacilli</taxon>
        <taxon>Bacillales</taxon>
        <taxon>Paenibacillaceae</taxon>
        <taxon>Cohnella</taxon>
    </lineage>
</organism>
<accession>A0A9X4KQU7</accession>
<comment type="caution">
    <text evidence="2">The sequence shown here is derived from an EMBL/GenBank/DDBJ whole genome shotgun (WGS) entry which is preliminary data.</text>
</comment>
<dbReference type="CDD" id="cd04301">
    <property type="entry name" value="NAT_SF"/>
    <property type="match status" value="1"/>
</dbReference>
<evidence type="ECO:0000259" key="1">
    <source>
        <dbReference type="PROSITE" id="PS51186"/>
    </source>
</evidence>
<evidence type="ECO:0000313" key="2">
    <source>
        <dbReference type="EMBL" id="MDG0809449.1"/>
    </source>
</evidence>
<dbReference type="GO" id="GO:0016747">
    <property type="term" value="F:acyltransferase activity, transferring groups other than amino-acyl groups"/>
    <property type="evidence" value="ECO:0007669"/>
    <property type="project" value="InterPro"/>
</dbReference>
<dbReference type="Gene3D" id="3.40.630.30">
    <property type="match status" value="1"/>
</dbReference>